<protein>
    <recommendedName>
        <fullName evidence="3">DUF4157 domain-containing protein</fullName>
    </recommendedName>
</protein>
<dbReference type="AlphaFoldDB" id="A0A5B2U1J6"/>
<accession>A0A5B2U1J6</accession>
<evidence type="ECO:0000313" key="2">
    <source>
        <dbReference type="Proteomes" id="UP000323188"/>
    </source>
</evidence>
<sequence>MILVFKHFFYKNYVGLSLWPFIFLKHDTLKNDKDLINHEKIHLRQQRELLIIPFYVLYAFEWAIRSLYYLDTYKAYQNLSFEREAYRNEHTPDYLEHRRPFSFMKYFFYR</sequence>
<evidence type="ECO:0008006" key="3">
    <source>
        <dbReference type="Google" id="ProtNLM"/>
    </source>
</evidence>
<evidence type="ECO:0000313" key="1">
    <source>
        <dbReference type="EMBL" id="KAA2219935.1"/>
    </source>
</evidence>
<gene>
    <name evidence="1" type="ORF">F0361_10210</name>
</gene>
<organism evidence="1 2">
    <name type="scientific">Maribacter flavus</name>
    <dbReference type="NCBI Taxonomy" id="1658664"/>
    <lineage>
        <taxon>Bacteria</taxon>
        <taxon>Pseudomonadati</taxon>
        <taxon>Bacteroidota</taxon>
        <taxon>Flavobacteriia</taxon>
        <taxon>Flavobacteriales</taxon>
        <taxon>Flavobacteriaceae</taxon>
        <taxon>Maribacter</taxon>
    </lineage>
</organism>
<dbReference type="EMBL" id="VUOE01000001">
    <property type="protein sequence ID" value="KAA2219935.1"/>
    <property type="molecule type" value="Genomic_DNA"/>
</dbReference>
<comment type="caution">
    <text evidence="1">The sequence shown here is derived from an EMBL/GenBank/DDBJ whole genome shotgun (WGS) entry which is preliminary data.</text>
</comment>
<name>A0A5B2U1J6_9FLAO</name>
<dbReference type="Proteomes" id="UP000323188">
    <property type="component" value="Unassembled WGS sequence"/>
</dbReference>
<reference evidence="1 2" key="1">
    <citation type="submission" date="2019-09" db="EMBL/GenBank/DDBJ databases">
        <authorList>
            <person name="Khan S.A."/>
            <person name="Jeon C.O."/>
            <person name="Chun B.H."/>
            <person name="Jeong S.E."/>
        </authorList>
    </citation>
    <scope>NUCLEOTIDE SEQUENCE [LARGE SCALE GENOMIC DNA]</scope>
    <source>
        <strain evidence="1 2">KCTC 42508</strain>
    </source>
</reference>
<dbReference type="RefSeq" id="WP_154918431.1">
    <property type="nucleotide sequence ID" value="NZ_VUOE01000001.1"/>
</dbReference>
<proteinExistence type="predicted"/>